<feature type="domain" description="DNA helicase Pif1-like 2B" evidence="1">
    <location>
        <begin position="35"/>
        <end position="80"/>
    </location>
</feature>
<gene>
    <name evidence="2" type="ORF">MtrunA17_Chr1g0206511</name>
</gene>
<reference evidence="3" key="1">
    <citation type="journal article" date="2018" name="Nat. Plants">
        <title>Whole-genome landscape of Medicago truncatula symbiotic genes.</title>
        <authorList>
            <person name="Pecrix Y."/>
            <person name="Staton S.E."/>
            <person name="Sallet E."/>
            <person name="Lelandais-Briere C."/>
            <person name="Moreau S."/>
            <person name="Carrere S."/>
            <person name="Blein T."/>
            <person name="Jardinaud M.F."/>
            <person name="Latrasse D."/>
            <person name="Zouine M."/>
            <person name="Zahm M."/>
            <person name="Kreplak J."/>
            <person name="Mayjonade B."/>
            <person name="Satge C."/>
            <person name="Perez M."/>
            <person name="Cauet S."/>
            <person name="Marande W."/>
            <person name="Chantry-Darmon C."/>
            <person name="Lopez-Roques C."/>
            <person name="Bouchez O."/>
            <person name="Berard A."/>
            <person name="Debelle F."/>
            <person name="Munos S."/>
            <person name="Bendahmane A."/>
            <person name="Berges H."/>
            <person name="Niebel A."/>
            <person name="Buitink J."/>
            <person name="Frugier F."/>
            <person name="Benhamed M."/>
            <person name="Crespi M."/>
            <person name="Gouzy J."/>
            <person name="Gamas P."/>
        </authorList>
    </citation>
    <scope>NUCLEOTIDE SEQUENCE [LARGE SCALE GENOMIC DNA]</scope>
    <source>
        <strain evidence="3">cv. Jemalong A17</strain>
    </source>
</reference>
<dbReference type="InterPro" id="IPR027417">
    <property type="entry name" value="P-loop_NTPase"/>
</dbReference>
<dbReference type="EMBL" id="PSQE01000001">
    <property type="protein sequence ID" value="RHN82127.1"/>
    <property type="molecule type" value="Genomic_DNA"/>
</dbReference>
<accession>A0A396K957</accession>
<organism evidence="2 3">
    <name type="scientific">Medicago truncatula</name>
    <name type="common">Barrel medic</name>
    <name type="synonym">Medicago tribuloides</name>
    <dbReference type="NCBI Taxonomy" id="3880"/>
    <lineage>
        <taxon>Eukaryota</taxon>
        <taxon>Viridiplantae</taxon>
        <taxon>Streptophyta</taxon>
        <taxon>Embryophyta</taxon>
        <taxon>Tracheophyta</taxon>
        <taxon>Spermatophyta</taxon>
        <taxon>Magnoliopsida</taxon>
        <taxon>eudicotyledons</taxon>
        <taxon>Gunneridae</taxon>
        <taxon>Pentapetalae</taxon>
        <taxon>rosids</taxon>
        <taxon>fabids</taxon>
        <taxon>Fabales</taxon>
        <taxon>Fabaceae</taxon>
        <taxon>Papilionoideae</taxon>
        <taxon>50 kb inversion clade</taxon>
        <taxon>NPAAA clade</taxon>
        <taxon>Hologalegina</taxon>
        <taxon>IRL clade</taxon>
        <taxon>Trifolieae</taxon>
        <taxon>Medicago</taxon>
    </lineage>
</organism>
<name>A0A396K957_MEDTR</name>
<comment type="caution">
    <text evidence="2">The sequence shown here is derived from an EMBL/GenBank/DDBJ whole genome shotgun (WGS) entry which is preliminary data.</text>
</comment>
<evidence type="ECO:0000313" key="3">
    <source>
        <dbReference type="Proteomes" id="UP000265566"/>
    </source>
</evidence>
<sequence>MLSLVPGEEKIYLSCDSPLTKPSMANRPDDIHTPEFLNTINASGIPNHKIKLKVGVPVMLLRNLDITAGLCNGTRLLITKMGRYVLEGKVITGSNVGEKVYIPRLSLSPSDTRIPFKFNRRQFPIRVCFAMTINKSQGQSLKQVGVYLSQPVFSHGQLYVAISRVTSRSGLKILLIDEDGACIKSTSNVVYKEVFRNLS</sequence>
<dbReference type="PANTHER" id="PTHR23274">
    <property type="entry name" value="DNA HELICASE-RELATED"/>
    <property type="match status" value="1"/>
</dbReference>
<dbReference type="CDD" id="cd18809">
    <property type="entry name" value="SF1_C_RecD"/>
    <property type="match status" value="1"/>
</dbReference>
<dbReference type="FunFam" id="3.40.50.300:FF:002884">
    <property type="entry name" value="ATP-dependent DNA helicase"/>
    <property type="match status" value="1"/>
</dbReference>
<dbReference type="SUPFAM" id="SSF52540">
    <property type="entry name" value="P-loop containing nucleoside triphosphate hydrolases"/>
    <property type="match status" value="1"/>
</dbReference>
<proteinExistence type="predicted"/>
<dbReference type="InterPro" id="IPR049163">
    <property type="entry name" value="Pif1-like_2B_dom"/>
</dbReference>
<keyword evidence="2" id="KW-0378">Hydrolase</keyword>
<evidence type="ECO:0000259" key="1">
    <source>
        <dbReference type="Pfam" id="PF21530"/>
    </source>
</evidence>
<dbReference type="GO" id="GO:0016787">
    <property type="term" value="F:hydrolase activity"/>
    <property type="evidence" value="ECO:0007669"/>
    <property type="project" value="UniProtKB-KW"/>
</dbReference>
<dbReference type="EC" id="3.6.4.12" evidence="2"/>
<dbReference type="Pfam" id="PF21530">
    <property type="entry name" value="Pif1_2B_dom"/>
    <property type="match status" value="1"/>
</dbReference>
<dbReference type="AlphaFoldDB" id="A0A396K957"/>
<evidence type="ECO:0000313" key="2">
    <source>
        <dbReference type="EMBL" id="RHN82127.1"/>
    </source>
</evidence>
<dbReference type="Gene3D" id="3.40.50.300">
    <property type="entry name" value="P-loop containing nucleotide triphosphate hydrolases"/>
    <property type="match status" value="1"/>
</dbReference>
<dbReference type="Proteomes" id="UP000265566">
    <property type="component" value="Chromosome 1"/>
</dbReference>
<keyword evidence="2" id="KW-0347">Helicase</keyword>
<dbReference type="Gramene" id="rna6253">
    <property type="protein sequence ID" value="RHN82127.1"/>
    <property type="gene ID" value="gene6253"/>
</dbReference>
<keyword evidence="2" id="KW-0547">Nucleotide-binding</keyword>
<protein>
    <submittedName>
        <fullName evidence="2">Putative DNA helicase</fullName>
        <ecNumber evidence="2">3.6.4.12</ecNumber>
    </submittedName>
</protein>
<dbReference type="GO" id="GO:0003678">
    <property type="term" value="F:DNA helicase activity"/>
    <property type="evidence" value="ECO:0007669"/>
    <property type="project" value="UniProtKB-EC"/>
</dbReference>
<dbReference type="PANTHER" id="PTHR23274:SF33">
    <property type="entry name" value="ANIMAL RPA1 DOMAIN PROTEIN"/>
    <property type="match status" value="1"/>
</dbReference>
<keyword evidence="2" id="KW-0067">ATP-binding</keyword>